<dbReference type="SUPFAM" id="SSF49313">
    <property type="entry name" value="Cadherin-like"/>
    <property type="match status" value="1"/>
</dbReference>
<evidence type="ECO:0000256" key="1">
    <source>
        <dbReference type="PROSITE-ProRule" id="PRU00043"/>
    </source>
</evidence>
<dbReference type="InterPro" id="IPR015919">
    <property type="entry name" value="Cadherin-like_sf"/>
</dbReference>
<keyword evidence="5" id="KW-1185">Reference proteome</keyword>
<feature type="domain" description="Fibronectin type-III" evidence="3">
    <location>
        <begin position="143"/>
        <end position="209"/>
    </location>
</feature>
<accession>A0A5B7I2M2</accession>
<evidence type="ECO:0000259" key="2">
    <source>
        <dbReference type="PROSITE" id="PS50268"/>
    </source>
</evidence>
<dbReference type="EMBL" id="VSRR010041666">
    <property type="protein sequence ID" value="MPC75697.1"/>
    <property type="molecule type" value="Genomic_DNA"/>
</dbReference>
<dbReference type="OrthoDB" id="283575at2759"/>
<dbReference type="CDD" id="cd00063">
    <property type="entry name" value="FN3"/>
    <property type="match status" value="1"/>
</dbReference>
<proteinExistence type="predicted"/>
<evidence type="ECO:0008006" key="6">
    <source>
        <dbReference type="Google" id="ProtNLM"/>
    </source>
</evidence>
<gene>
    <name evidence="4" type="ORF">E2C01_070090</name>
</gene>
<dbReference type="Proteomes" id="UP000324222">
    <property type="component" value="Unassembled WGS sequence"/>
</dbReference>
<keyword evidence="1" id="KW-0106">Calcium</keyword>
<dbReference type="InterPro" id="IPR003961">
    <property type="entry name" value="FN3_dom"/>
</dbReference>
<dbReference type="AlphaFoldDB" id="A0A5B7I2M2"/>
<dbReference type="Gene3D" id="2.60.40.10">
    <property type="entry name" value="Immunoglobulins"/>
    <property type="match status" value="1"/>
</dbReference>
<organism evidence="4 5">
    <name type="scientific">Portunus trituberculatus</name>
    <name type="common">Swimming crab</name>
    <name type="synonym">Neptunus trituberculatus</name>
    <dbReference type="NCBI Taxonomy" id="210409"/>
    <lineage>
        <taxon>Eukaryota</taxon>
        <taxon>Metazoa</taxon>
        <taxon>Ecdysozoa</taxon>
        <taxon>Arthropoda</taxon>
        <taxon>Crustacea</taxon>
        <taxon>Multicrustacea</taxon>
        <taxon>Malacostraca</taxon>
        <taxon>Eumalacostraca</taxon>
        <taxon>Eucarida</taxon>
        <taxon>Decapoda</taxon>
        <taxon>Pleocyemata</taxon>
        <taxon>Brachyura</taxon>
        <taxon>Eubrachyura</taxon>
        <taxon>Portunoidea</taxon>
        <taxon>Portunidae</taxon>
        <taxon>Portuninae</taxon>
        <taxon>Portunus</taxon>
    </lineage>
</organism>
<dbReference type="InterPro" id="IPR013783">
    <property type="entry name" value="Ig-like_fold"/>
</dbReference>
<feature type="domain" description="Cadherin" evidence="2">
    <location>
        <begin position="26"/>
        <end position="146"/>
    </location>
</feature>
<evidence type="ECO:0000313" key="4">
    <source>
        <dbReference type="EMBL" id="MPC75697.1"/>
    </source>
</evidence>
<sequence length="209" mass="22533">MLLNFVDIVILGQTSYRESVLITNLPCVVFSAEVAATAGTGTRLLTVTATDQDSVDYNRAIHFFLADPYKMPFTLNPFLDPPAWSPVRMDPLTGDLRLARSLHLTPSPLHLLVGAVDGGSPQRYSLANLTIYIRDMPGVFAGAPRSVVITNSSESSLTVCWSPPALGTPEGYILSYVPADSSSNPGDGFLNLTTEQLHQKVGKEVPSLK</sequence>
<dbReference type="InterPro" id="IPR036116">
    <property type="entry name" value="FN3_sf"/>
</dbReference>
<dbReference type="Gene3D" id="2.60.40.60">
    <property type="entry name" value="Cadherins"/>
    <property type="match status" value="1"/>
</dbReference>
<dbReference type="SUPFAM" id="SSF49265">
    <property type="entry name" value="Fibronectin type III"/>
    <property type="match status" value="1"/>
</dbReference>
<protein>
    <recommendedName>
        <fullName evidence="6">Fibronectin type-III domain-containing protein</fullName>
    </recommendedName>
</protein>
<reference evidence="4 5" key="1">
    <citation type="submission" date="2019-05" db="EMBL/GenBank/DDBJ databases">
        <title>Another draft genome of Portunus trituberculatus and its Hox gene families provides insights of decapod evolution.</title>
        <authorList>
            <person name="Jeong J.-H."/>
            <person name="Song I."/>
            <person name="Kim S."/>
            <person name="Choi T."/>
            <person name="Kim D."/>
            <person name="Ryu S."/>
            <person name="Kim W."/>
        </authorList>
    </citation>
    <scope>NUCLEOTIDE SEQUENCE [LARGE SCALE GENOMIC DNA]</scope>
    <source>
        <tissue evidence="4">Muscle</tissue>
    </source>
</reference>
<name>A0A5B7I2M2_PORTR</name>
<comment type="caution">
    <text evidence="4">The sequence shown here is derived from an EMBL/GenBank/DDBJ whole genome shotgun (WGS) entry which is preliminary data.</text>
</comment>
<dbReference type="PROSITE" id="PS50853">
    <property type="entry name" value="FN3"/>
    <property type="match status" value="1"/>
</dbReference>
<evidence type="ECO:0000313" key="5">
    <source>
        <dbReference type="Proteomes" id="UP000324222"/>
    </source>
</evidence>
<dbReference type="GO" id="GO:0007156">
    <property type="term" value="P:homophilic cell adhesion via plasma membrane adhesion molecules"/>
    <property type="evidence" value="ECO:0007669"/>
    <property type="project" value="InterPro"/>
</dbReference>
<dbReference type="GO" id="GO:0016020">
    <property type="term" value="C:membrane"/>
    <property type="evidence" value="ECO:0007669"/>
    <property type="project" value="InterPro"/>
</dbReference>
<dbReference type="GO" id="GO:0005509">
    <property type="term" value="F:calcium ion binding"/>
    <property type="evidence" value="ECO:0007669"/>
    <property type="project" value="UniProtKB-UniRule"/>
</dbReference>
<dbReference type="PROSITE" id="PS50268">
    <property type="entry name" value="CADHERIN_2"/>
    <property type="match status" value="1"/>
</dbReference>
<evidence type="ECO:0000259" key="3">
    <source>
        <dbReference type="PROSITE" id="PS50853"/>
    </source>
</evidence>
<dbReference type="InterPro" id="IPR002126">
    <property type="entry name" value="Cadherin-like_dom"/>
</dbReference>
<dbReference type="CDD" id="cd11304">
    <property type="entry name" value="Cadherin_repeat"/>
    <property type="match status" value="1"/>
</dbReference>